<dbReference type="GO" id="GO:0004719">
    <property type="term" value="F:protein-L-isoaspartate (D-aspartate) O-methyltransferase activity"/>
    <property type="evidence" value="ECO:0007669"/>
    <property type="project" value="UniProtKB-EC"/>
</dbReference>
<feature type="active site" evidence="7">
    <location>
        <position position="67"/>
    </location>
</feature>
<gene>
    <name evidence="7" type="primary">pcm</name>
    <name evidence="8" type="ORF">KVG22_03835</name>
</gene>
<comment type="catalytic activity">
    <reaction evidence="7">
        <text>[protein]-L-isoaspartate + S-adenosyl-L-methionine = [protein]-L-isoaspartate alpha-methyl ester + S-adenosyl-L-homocysteine</text>
        <dbReference type="Rhea" id="RHEA:12705"/>
        <dbReference type="Rhea" id="RHEA-COMP:12143"/>
        <dbReference type="Rhea" id="RHEA-COMP:12144"/>
        <dbReference type="ChEBI" id="CHEBI:57856"/>
        <dbReference type="ChEBI" id="CHEBI:59789"/>
        <dbReference type="ChEBI" id="CHEBI:90596"/>
        <dbReference type="ChEBI" id="CHEBI:90598"/>
        <dbReference type="EC" id="2.1.1.77"/>
    </reaction>
</comment>
<protein>
    <recommendedName>
        <fullName evidence="7">Protein-L-isoaspartate O-methyltransferase</fullName>
        <ecNumber evidence="7">2.1.1.77</ecNumber>
    </recommendedName>
    <alternativeName>
        <fullName evidence="7">L-isoaspartyl protein carboxyl methyltransferase</fullName>
    </alternativeName>
    <alternativeName>
        <fullName evidence="7">Protein L-isoaspartyl methyltransferase</fullName>
    </alternativeName>
    <alternativeName>
        <fullName evidence="7">Protein-beta-aspartate methyltransferase</fullName>
        <shortName evidence="7">PIMT</shortName>
    </alternativeName>
</protein>
<dbReference type="Proteomes" id="UP000777661">
    <property type="component" value="Unassembled WGS sequence"/>
</dbReference>
<evidence type="ECO:0000313" key="8">
    <source>
        <dbReference type="EMBL" id="MBY8915705.1"/>
    </source>
</evidence>
<evidence type="ECO:0000256" key="7">
    <source>
        <dbReference type="HAMAP-Rule" id="MF_00090"/>
    </source>
</evidence>
<dbReference type="EMBL" id="JAHSQO010000001">
    <property type="protein sequence ID" value="MBY8915705.1"/>
    <property type="molecule type" value="Genomic_DNA"/>
</dbReference>
<dbReference type="SUPFAM" id="SSF53335">
    <property type="entry name" value="S-adenosyl-L-methionine-dependent methyltransferases"/>
    <property type="match status" value="1"/>
</dbReference>
<dbReference type="InterPro" id="IPR000682">
    <property type="entry name" value="PCMT"/>
</dbReference>
<evidence type="ECO:0000256" key="1">
    <source>
        <dbReference type="ARBA" id="ARBA00004496"/>
    </source>
</evidence>
<dbReference type="GO" id="GO:0032259">
    <property type="term" value="P:methylation"/>
    <property type="evidence" value="ECO:0007669"/>
    <property type="project" value="UniProtKB-KW"/>
</dbReference>
<evidence type="ECO:0000256" key="6">
    <source>
        <dbReference type="ARBA" id="ARBA00022691"/>
    </source>
</evidence>
<keyword evidence="4 7" id="KW-0489">Methyltransferase</keyword>
<dbReference type="CDD" id="cd02440">
    <property type="entry name" value="AdoMet_MTases"/>
    <property type="match status" value="1"/>
</dbReference>
<dbReference type="Gene3D" id="3.40.50.150">
    <property type="entry name" value="Vaccinia Virus protein VP39"/>
    <property type="match status" value="1"/>
</dbReference>
<accession>A0ABS7R451</accession>
<dbReference type="EC" id="2.1.1.77" evidence="7"/>
<evidence type="ECO:0000256" key="4">
    <source>
        <dbReference type="ARBA" id="ARBA00022603"/>
    </source>
</evidence>
<keyword evidence="3 7" id="KW-0963">Cytoplasm</keyword>
<dbReference type="Pfam" id="PF01135">
    <property type="entry name" value="PCMT"/>
    <property type="match status" value="1"/>
</dbReference>
<evidence type="ECO:0000256" key="2">
    <source>
        <dbReference type="ARBA" id="ARBA00005369"/>
    </source>
</evidence>
<keyword evidence="9" id="KW-1185">Reference proteome</keyword>
<dbReference type="PROSITE" id="PS01279">
    <property type="entry name" value="PCMT"/>
    <property type="match status" value="1"/>
</dbReference>
<keyword evidence="5 7" id="KW-0808">Transferase</keyword>
<sequence length="222" mass="23522">MSSNTDTHINENRRSEMLSVLRRRGIASEAVLDAMAEVPRELFVPAHLSELAYEDGALPIGDGQTISQPYIVALMTEAADLGPQSRVLEVGTGSGYSTAILSRLAGHVFSVERHDSLAIAARRRLADAGYLDNVSIVVGDGTLGLPEEAPFDAIVVAAAGPRVPEALRVQLAPGGRLVMPVGSASGPQQLNCIVREGENSFRTETLAPVSFVPLIGAQGWQR</sequence>
<evidence type="ECO:0000256" key="3">
    <source>
        <dbReference type="ARBA" id="ARBA00022490"/>
    </source>
</evidence>
<dbReference type="PANTHER" id="PTHR11579">
    <property type="entry name" value="PROTEIN-L-ISOASPARTATE O-METHYLTRANSFERASE"/>
    <property type="match status" value="1"/>
</dbReference>
<name>A0ABS7R451_9HYPH</name>
<dbReference type="PANTHER" id="PTHR11579:SF0">
    <property type="entry name" value="PROTEIN-L-ISOASPARTATE(D-ASPARTATE) O-METHYLTRANSFERASE"/>
    <property type="match status" value="1"/>
</dbReference>
<dbReference type="HAMAP" id="MF_00090">
    <property type="entry name" value="PIMT"/>
    <property type="match status" value="1"/>
</dbReference>
<keyword evidence="6 7" id="KW-0949">S-adenosyl-L-methionine</keyword>
<dbReference type="NCBIfam" id="TIGR00080">
    <property type="entry name" value="pimt"/>
    <property type="match status" value="1"/>
</dbReference>
<comment type="subcellular location">
    <subcellularLocation>
        <location evidence="1 7">Cytoplasm</location>
    </subcellularLocation>
</comment>
<evidence type="ECO:0000256" key="5">
    <source>
        <dbReference type="ARBA" id="ARBA00022679"/>
    </source>
</evidence>
<dbReference type="RefSeq" id="WP_223003823.1">
    <property type="nucleotide sequence ID" value="NZ_JAHSQO010000001.1"/>
</dbReference>
<comment type="function">
    <text evidence="7">Catalyzes the methyl esterification of L-isoaspartyl residues in peptides and proteins that result from spontaneous decomposition of normal L-aspartyl and L-asparaginyl residues. It plays a role in the repair and/or degradation of damaged proteins.</text>
</comment>
<evidence type="ECO:0000313" key="9">
    <source>
        <dbReference type="Proteomes" id="UP000777661"/>
    </source>
</evidence>
<reference evidence="8 9" key="1">
    <citation type="submission" date="2021-06" db="EMBL/GenBank/DDBJ databases">
        <title>Nitratireductor porphyridii sp. nov., isolated from a small marine red alga, Porphyridium purpureum in South Korea.</title>
        <authorList>
            <person name="Kim K.H."/>
            <person name="Kristyanto S."/>
            <person name="Jeon C.O."/>
        </authorList>
    </citation>
    <scope>NUCLEOTIDE SEQUENCE [LARGE SCALE GENOMIC DNA]</scope>
    <source>
        <strain evidence="8 9">R6</strain>
    </source>
</reference>
<dbReference type="InterPro" id="IPR029063">
    <property type="entry name" value="SAM-dependent_MTases_sf"/>
</dbReference>
<comment type="similarity">
    <text evidence="2 7">Belongs to the methyltransferase superfamily. L-isoaspartyl/D-aspartyl protein methyltransferase family.</text>
</comment>
<dbReference type="NCBIfam" id="NF001453">
    <property type="entry name" value="PRK00312.1"/>
    <property type="match status" value="1"/>
</dbReference>
<proteinExistence type="inferred from homology"/>
<comment type="caution">
    <text evidence="8">The sequence shown here is derived from an EMBL/GenBank/DDBJ whole genome shotgun (WGS) entry which is preliminary data.</text>
</comment>
<organism evidence="8 9">
    <name type="scientific">Nitratireductor rhodophyticola</name>
    <dbReference type="NCBI Taxonomy" id="2854036"/>
    <lineage>
        <taxon>Bacteria</taxon>
        <taxon>Pseudomonadati</taxon>
        <taxon>Pseudomonadota</taxon>
        <taxon>Alphaproteobacteria</taxon>
        <taxon>Hyphomicrobiales</taxon>
        <taxon>Phyllobacteriaceae</taxon>
        <taxon>Nitratireductor</taxon>
    </lineage>
</organism>